<comment type="caution">
    <text evidence="8">The sequence shown here is derived from an EMBL/GenBank/DDBJ whole genome shotgun (WGS) entry which is preliminary data.</text>
</comment>
<evidence type="ECO:0000256" key="5">
    <source>
        <dbReference type="ARBA" id="ARBA00022490"/>
    </source>
</evidence>
<name>A0ABR3B8Q6_PHYBL</name>
<feature type="compositionally biased region" description="Low complexity" evidence="6">
    <location>
        <begin position="575"/>
        <end position="587"/>
    </location>
</feature>
<dbReference type="PANTHER" id="PTHR21422">
    <property type="entry name" value="RAB3 GTPASE-ACTIVATING PROTEIN CATALYTIC SUBUNIT"/>
    <property type="match status" value="1"/>
</dbReference>
<feature type="domain" description="Rab3GAP catalytic subunit conserved" evidence="7">
    <location>
        <begin position="640"/>
        <end position="796"/>
    </location>
</feature>
<evidence type="ECO:0000256" key="6">
    <source>
        <dbReference type="SAM" id="MobiDB-lite"/>
    </source>
</evidence>
<gene>
    <name evidence="8" type="ORF">J3Q64DRAFT_1718936</name>
</gene>
<keyword evidence="4" id="KW-0343">GTPase activation</keyword>
<feature type="compositionally biased region" description="Polar residues" evidence="6">
    <location>
        <begin position="500"/>
        <end position="514"/>
    </location>
</feature>
<dbReference type="PANTHER" id="PTHR21422:SF9">
    <property type="entry name" value="RAB3 GTPASE-ACTIVATING PROTEIN CATALYTIC SUBUNIT"/>
    <property type="match status" value="1"/>
</dbReference>
<comment type="similarity">
    <text evidence="2">Belongs to the Rab3-GAP catalytic subunit family.</text>
</comment>
<sequence length="969" mass="111142">MDDLYLFTDNVPKTFHPLHRWTGFSRFLVFAPLSDSLKSKLFSSTKTVVDLQQAKSFISACAIAAQNTGCRLPVFIQVGQLRHHLYIGYMLGSDKTEIRFNTIVASAVSSRYTHLDGLRNLFRQKLEMRREDQGFHRTADLGPVDAMAVFSYNVKNWFDEDWKDSEEDLLEPIIHDKRTLERPIVHGILPCLPSLPFGPFNDPLRTLTLNAIFPLTDETAYSDSALHSEMDALTAKHWRISHEFGPSSQQRSFLSSLLTQAVYSWVKDPTNREYLAPYDNNNKGDDAETYGQDNGLVRNLLNAMGQTRPIAQGSNQITVVKSDQLEQVLSSLFQANQEHQKTAHFTQEHIRGTSLFSAHALVLRIKYGAAVPYRSFLWNFLVYSLHTLSDTSKPHAIPSYMGFLRILWIEILRQIRWHWEHLVPIPNVSPYLYQPSYANEGPMHESSETVKPDITKTLGIDLRFNRLHQKLAMINCCIYRRLQEATKRRDATPKRKVKKTTGSQKPNRRSPSLSEKTEQDLVISDSEIFFDSIEDMEEIEDLEEIEDMEDIDEIASYQYPTKGSSTVENKPIRPSRSNRSSVSDVSDTANPHSMSESFVRLNYSPNTDSDNYTAGLHFPHHNPSDGGYMNDVENEIQDEHSFEGRDFQHPSLRLIKTYEPMWIPHTQNPGFMTEDMIEQQTDVFENLGTSEDATHIRAKLQSAQLYSDMQSFKAANPHSTLEDFVRWHSPKDWIKEDIPGKDDEQSEIRGQMSARMGGAGNIWQELWKCSRRIPWDRQKPLFNTLAEGEKALHYLESMPIHETFSLLLPTVGLIAYDTLVSHPVTSHSQPVIEGLSKFGKELVNFPWEDVRNGKCTMDSLISMVKQQETLLANAISLLRKLPRQYSLVDRLLVSSQTYVKEGEEREVVFKFFRSEQGTIAEPYSREYVLYSDGSALAMEGRTLPERQYTIIKENEVRIIEMHTTDTICS</sequence>
<keyword evidence="9" id="KW-1185">Reference proteome</keyword>
<dbReference type="InterPro" id="IPR045700">
    <property type="entry name" value="Rab3GAP1"/>
</dbReference>
<feature type="compositionally biased region" description="Polar residues" evidence="6">
    <location>
        <begin position="558"/>
        <end position="568"/>
    </location>
</feature>
<evidence type="ECO:0000313" key="9">
    <source>
        <dbReference type="Proteomes" id="UP001448207"/>
    </source>
</evidence>
<feature type="region of interest" description="Disordered" evidence="6">
    <location>
        <begin position="558"/>
        <end position="593"/>
    </location>
</feature>
<organism evidence="8 9">
    <name type="scientific">Phycomyces blakesleeanus</name>
    <dbReference type="NCBI Taxonomy" id="4837"/>
    <lineage>
        <taxon>Eukaryota</taxon>
        <taxon>Fungi</taxon>
        <taxon>Fungi incertae sedis</taxon>
        <taxon>Mucoromycota</taxon>
        <taxon>Mucoromycotina</taxon>
        <taxon>Mucoromycetes</taxon>
        <taxon>Mucorales</taxon>
        <taxon>Phycomycetaceae</taxon>
        <taxon>Phycomyces</taxon>
    </lineage>
</organism>
<dbReference type="Pfam" id="PF13890">
    <property type="entry name" value="Rab3-GTPase_cat"/>
    <property type="match status" value="1"/>
</dbReference>
<evidence type="ECO:0000256" key="1">
    <source>
        <dbReference type="ARBA" id="ARBA00004496"/>
    </source>
</evidence>
<keyword evidence="5" id="KW-0963">Cytoplasm</keyword>
<evidence type="ECO:0000256" key="2">
    <source>
        <dbReference type="ARBA" id="ARBA00008856"/>
    </source>
</evidence>
<dbReference type="Proteomes" id="UP001448207">
    <property type="component" value="Unassembled WGS sequence"/>
</dbReference>
<evidence type="ECO:0000256" key="4">
    <source>
        <dbReference type="ARBA" id="ARBA00022468"/>
    </source>
</evidence>
<evidence type="ECO:0000256" key="3">
    <source>
        <dbReference type="ARBA" id="ARBA00015817"/>
    </source>
</evidence>
<comment type="subcellular location">
    <subcellularLocation>
        <location evidence="1">Cytoplasm</location>
    </subcellularLocation>
</comment>
<protein>
    <recommendedName>
        <fullName evidence="3">Rab3 GTPase-activating protein catalytic subunit</fullName>
    </recommendedName>
</protein>
<accession>A0ABR3B8Q6</accession>
<feature type="region of interest" description="Disordered" evidence="6">
    <location>
        <begin position="488"/>
        <end position="519"/>
    </location>
</feature>
<reference evidence="8 9" key="1">
    <citation type="submission" date="2024-04" db="EMBL/GenBank/DDBJ databases">
        <title>Symmetric and asymmetric DNA N6-adenine methylation regulates different biological responses in Mucorales.</title>
        <authorList>
            <consortium name="Lawrence Berkeley National Laboratory"/>
            <person name="Lax C."/>
            <person name="Mondo S.J."/>
            <person name="Osorio-Concepcion M."/>
            <person name="Muszewska A."/>
            <person name="Corrochano-Luque M."/>
            <person name="Gutierrez G."/>
            <person name="Riley R."/>
            <person name="Lipzen A."/>
            <person name="Guo J."/>
            <person name="Hundley H."/>
            <person name="Amirebrahimi M."/>
            <person name="Ng V."/>
            <person name="Lorenzo-Gutierrez D."/>
            <person name="Binder U."/>
            <person name="Yang J."/>
            <person name="Song Y."/>
            <person name="Canovas D."/>
            <person name="Navarro E."/>
            <person name="Freitag M."/>
            <person name="Gabaldon T."/>
            <person name="Grigoriev I.V."/>
            <person name="Corrochano L.M."/>
            <person name="Nicolas F.E."/>
            <person name="Garre V."/>
        </authorList>
    </citation>
    <scope>NUCLEOTIDE SEQUENCE [LARGE SCALE GENOMIC DNA]</scope>
    <source>
        <strain evidence="8 9">L51</strain>
    </source>
</reference>
<proteinExistence type="inferred from homology"/>
<dbReference type="InterPro" id="IPR026147">
    <property type="entry name" value="Rab3GAP1_conserved"/>
</dbReference>
<dbReference type="EMBL" id="JBCLYO010000002">
    <property type="protein sequence ID" value="KAL0092433.1"/>
    <property type="molecule type" value="Genomic_DNA"/>
</dbReference>
<evidence type="ECO:0000313" key="8">
    <source>
        <dbReference type="EMBL" id="KAL0092433.1"/>
    </source>
</evidence>
<evidence type="ECO:0000259" key="7">
    <source>
        <dbReference type="Pfam" id="PF13890"/>
    </source>
</evidence>